<dbReference type="KEGG" id="pei:H9L10_06640"/>
<evidence type="ECO:0000259" key="6">
    <source>
        <dbReference type="PROSITE" id="PS50926"/>
    </source>
</evidence>
<dbReference type="PROSITE" id="PS51687">
    <property type="entry name" value="SAM_MT_RNA_M5U"/>
    <property type="match status" value="1"/>
</dbReference>
<sequence length="460" mass="48391">MAARLLPGHGGADGRPGRRRRPARRPVTGERPPGLAVDDEVEVEATAFAHGGHCVARHAGQVLFVRHTVPGERVRARVTEVGAGGRFVRADAVGVLQASPDRVEPPCPWSGPGRCGGCDLQHVSLPAQRRLKAGVVREQLARLAGLDVDVDVEVEAVPGDRAGLGWRTRVEFAVDPGGRAGLRRHRSHEVVPVDVCRIAADGVSALDVPGRPWPGAEVVDAVAPSVGDPVAVAVPGQDPPDVVERVRAAWTAVEGEGRLERDFTVSARGFWQVHPGAASTFLAAAMEELAVRPGERALDLYSGVGLFAAALSEAVGPSGQVVAVEADRDAAARAEAALAGAGNVVVLAARVDDAFGVPRPQRRRGRGRATRASRSPLLPPRADLVVLDPPRTGAGTAVVAAVARLRPRALAYVACDPAALARDTAALEEHGYRLSRLRAFDAFPMTHHVECVAHFVRRPA</sequence>
<gene>
    <name evidence="7" type="ORF">H9L10_06640</name>
</gene>
<evidence type="ECO:0000313" key="7">
    <source>
        <dbReference type="EMBL" id="QNN50624.1"/>
    </source>
</evidence>
<dbReference type="Pfam" id="PF01938">
    <property type="entry name" value="TRAM"/>
    <property type="match status" value="1"/>
</dbReference>
<evidence type="ECO:0000256" key="4">
    <source>
        <dbReference type="PROSITE-ProRule" id="PRU01024"/>
    </source>
</evidence>
<feature type="binding site" evidence="4">
    <location>
        <position position="388"/>
    </location>
    <ligand>
        <name>S-adenosyl-L-methionine</name>
        <dbReference type="ChEBI" id="CHEBI:59789"/>
    </ligand>
</feature>
<dbReference type="PANTHER" id="PTHR11061">
    <property type="entry name" value="RNA M5U METHYLTRANSFERASE"/>
    <property type="match status" value="1"/>
</dbReference>
<dbReference type="Gene3D" id="2.40.50.1070">
    <property type="match status" value="1"/>
</dbReference>
<feature type="active site" description="Nucleophile" evidence="4">
    <location>
        <position position="415"/>
    </location>
</feature>
<comment type="similarity">
    <text evidence="4">Belongs to the class I-like SAM-binding methyltransferase superfamily. RNA M5U methyltransferase family.</text>
</comment>
<dbReference type="InterPro" id="IPR030391">
    <property type="entry name" value="MeTrfase_TrmA_CS"/>
</dbReference>
<feature type="binding site" evidence="4">
    <location>
        <position position="272"/>
    </location>
    <ligand>
        <name>S-adenosyl-L-methionine</name>
        <dbReference type="ChEBI" id="CHEBI:59789"/>
    </ligand>
</feature>
<dbReference type="InterPro" id="IPR029063">
    <property type="entry name" value="SAM-dependent_MTases_sf"/>
</dbReference>
<reference evidence="7 8" key="1">
    <citation type="submission" date="2020-08" db="EMBL/GenBank/DDBJ databases">
        <title>Genome sequence of Phycicoccus endophyticus JCM 31784T.</title>
        <authorList>
            <person name="Hyun D.-W."/>
            <person name="Bae J.-W."/>
        </authorList>
    </citation>
    <scope>NUCLEOTIDE SEQUENCE [LARGE SCALE GENOMIC DNA]</scope>
    <source>
        <strain evidence="7 8">JCM 31784</strain>
    </source>
</reference>
<proteinExistence type="inferred from homology"/>
<dbReference type="PROSITE" id="PS50926">
    <property type="entry name" value="TRAM"/>
    <property type="match status" value="1"/>
</dbReference>
<feature type="binding site" evidence="4">
    <location>
        <position position="301"/>
    </location>
    <ligand>
        <name>S-adenosyl-L-methionine</name>
        <dbReference type="ChEBI" id="CHEBI:59789"/>
    </ligand>
</feature>
<evidence type="ECO:0000256" key="2">
    <source>
        <dbReference type="ARBA" id="ARBA00022679"/>
    </source>
</evidence>
<dbReference type="InterPro" id="IPR010280">
    <property type="entry name" value="U5_MeTrfase_fam"/>
</dbReference>
<dbReference type="AlphaFoldDB" id="A0A7G9R4U9"/>
<keyword evidence="2 4" id="KW-0808">Transferase</keyword>
<name>A0A7G9R4U9_9MICO</name>
<evidence type="ECO:0000313" key="8">
    <source>
        <dbReference type="Proteomes" id="UP000515976"/>
    </source>
</evidence>
<dbReference type="EMBL" id="CP060712">
    <property type="protein sequence ID" value="QNN50624.1"/>
    <property type="molecule type" value="Genomic_DNA"/>
</dbReference>
<dbReference type="PROSITE" id="PS01231">
    <property type="entry name" value="TRMA_2"/>
    <property type="match status" value="1"/>
</dbReference>
<protein>
    <submittedName>
        <fullName evidence="7">Class I SAM-dependent RNA methyltransferase</fullName>
    </submittedName>
</protein>
<organism evidence="7 8">
    <name type="scientific">Phycicoccus endophyticus</name>
    <dbReference type="NCBI Taxonomy" id="1690220"/>
    <lineage>
        <taxon>Bacteria</taxon>
        <taxon>Bacillati</taxon>
        <taxon>Actinomycetota</taxon>
        <taxon>Actinomycetes</taxon>
        <taxon>Micrococcales</taxon>
        <taxon>Intrasporangiaceae</taxon>
        <taxon>Phycicoccus</taxon>
    </lineage>
</organism>
<dbReference type="GO" id="GO:0070475">
    <property type="term" value="P:rRNA base methylation"/>
    <property type="evidence" value="ECO:0007669"/>
    <property type="project" value="TreeGrafter"/>
</dbReference>
<dbReference type="SUPFAM" id="SSF50249">
    <property type="entry name" value="Nucleic acid-binding proteins"/>
    <property type="match status" value="1"/>
</dbReference>
<dbReference type="SUPFAM" id="SSF53335">
    <property type="entry name" value="S-adenosyl-L-methionine-dependent methyltransferases"/>
    <property type="match status" value="1"/>
</dbReference>
<evidence type="ECO:0000256" key="5">
    <source>
        <dbReference type="SAM" id="MobiDB-lite"/>
    </source>
</evidence>
<accession>A0A7G9R4U9</accession>
<dbReference type="PANTHER" id="PTHR11061:SF30">
    <property type="entry name" value="TRNA (URACIL(54)-C(5))-METHYLTRANSFERASE"/>
    <property type="match status" value="1"/>
</dbReference>
<evidence type="ECO:0000256" key="1">
    <source>
        <dbReference type="ARBA" id="ARBA00022603"/>
    </source>
</evidence>
<dbReference type="GO" id="GO:0070041">
    <property type="term" value="F:rRNA (uridine-C5-)-methyltransferase activity"/>
    <property type="evidence" value="ECO:0007669"/>
    <property type="project" value="TreeGrafter"/>
</dbReference>
<dbReference type="Pfam" id="PF05958">
    <property type="entry name" value="tRNA_U5-meth_tr"/>
    <property type="match status" value="1"/>
</dbReference>
<dbReference type="Proteomes" id="UP000515976">
    <property type="component" value="Chromosome"/>
</dbReference>
<dbReference type="Gene3D" id="2.40.50.140">
    <property type="entry name" value="Nucleic acid-binding proteins"/>
    <property type="match status" value="1"/>
</dbReference>
<keyword evidence="1 4" id="KW-0489">Methyltransferase</keyword>
<keyword evidence="3 4" id="KW-0949">S-adenosyl-L-methionine</keyword>
<dbReference type="Gene3D" id="3.40.50.150">
    <property type="entry name" value="Vaccinia Virus protein VP39"/>
    <property type="match status" value="2"/>
</dbReference>
<feature type="binding site" evidence="4">
    <location>
        <position position="325"/>
    </location>
    <ligand>
        <name>S-adenosyl-L-methionine</name>
        <dbReference type="ChEBI" id="CHEBI:59789"/>
    </ligand>
</feature>
<dbReference type="InterPro" id="IPR002792">
    <property type="entry name" value="TRAM_dom"/>
</dbReference>
<feature type="domain" description="TRAM" evidence="6">
    <location>
        <begin position="30"/>
        <end position="94"/>
    </location>
</feature>
<evidence type="ECO:0000256" key="3">
    <source>
        <dbReference type="ARBA" id="ARBA00022691"/>
    </source>
</evidence>
<dbReference type="InterPro" id="IPR012340">
    <property type="entry name" value="NA-bd_OB-fold"/>
</dbReference>
<feature type="region of interest" description="Disordered" evidence="5">
    <location>
        <begin position="1"/>
        <end position="34"/>
    </location>
</feature>
<keyword evidence="8" id="KW-1185">Reference proteome</keyword>